<dbReference type="EMBL" id="OC918851">
    <property type="protein sequence ID" value="CAD7650222.1"/>
    <property type="molecule type" value="Genomic_DNA"/>
</dbReference>
<dbReference type="Gene3D" id="1.25.10.10">
    <property type="entry name" value="Leucine-rich Repeat Variant"/>
    <property type="match status" value="1"/>
</dbReference>
<dbReference type="Pfam" id="PF24139">
    <property type="entry name" value="TPR_TNPO3_IPO13_4th"/>
    <property type="match status" value="1"/>
</dbReference>
<dbReference type="Proteomes" id="UP000728032">
    <property type="component" value="Unassembled WGS sequence"/>
</dbReference>
<dbReference type="OrthoDB" id="435593at2759"/>
<evidence type="ECO:0000313" key="2">
    <source>
        <dbReference type="Proteomes" id="UP000728032"/>
    </source>
</evidence>
<dbReference type="InterPro" id="IPR058537">
    <property type="entry name" value="TPR_TNPO3_IPO13_4th"/>
</dbReference>
<dbReference type="InterPro" id="IPR057942">
    <property type="entry name" value="TPR_TNPO3_IPO13_3rd"/>
</dbReference>
<dbReference type="GO" id="GO:0005737">
    <property type="term" value="C:cytoplasm"/>
    <property type="evidence" value="ECO:0007669"/>
    <property type="project" value="TreeGrafter"/>
</dbReference>
<reference evidence="1" key="1">
    <citation type="submission" date="2020-11" db="EMBL/GenBank/DDBJ databases">
        <authorList>
            <person name="Tran Van P."/>
        </authorList>
    </citation>
    <scope>NUCLEOTIDE SEQUENCE</scope>
</reference>
<proteinExistence type="predicted"/>
<dbReference type="AlphaFoldDB" id="A0A7R9QMY1"/>
<accession>A0A7R9QMY1</accession>
<evidence type="ECO:0008006" key="3">
    <source>
        <dbReference type="Google" id="ProtNLM"/>
    </source>
</evidence>
<sequence length="925" mass="105541">MDVRLDSMPDLSTVYSLIKSLYCNEPNGESKEMSSKSLELIQQSIYGWKIADQLLLNNADISSCYFAAQTLRTKIQNNFHELPEDSYVSLKDSIVKHLKVIDESVVQKQLCLSITYLALLVPNWTNPIEELATQVPNASILVEILICLAEELEGSRNTIKVDIRRRQAFNDYLKQISPQVIHLLNTSLNEAKSNWRPSSGQKEEKTISKVYECLGAWLHIMDNSDINLIEPILSSVFESLRNADCPTAVHDYAANTVCSAAIVCEEYTKYQQMTHYLLNQVYDLEPAYHYSVAKEDTTKTENYTRIFTEMAESIVDPLIINEVDLKLLHLLLNCVGHYDCEILEITFHFWYRFSEYVFKRKATAFNGVCNRLLAALTKHCQPETDSEGLIDSRSDLYDLRCRIKDLVREVITTVGVNNYILGNNILDTIKTVNAWEVVEANLFMISCIIGERNAEEDNQLVADIISLALNYSSVNPNSQHIQIYATICSILGELSDWLKYNPVFLDSILNFLLNMIANFQKNEELSACAAQSLQTIIESCASQHLVGNANLVSILIQICCRVDFIKNEEAANNLLQCCAAIISTTSEHQDQLVAQLLTPHLEKLQELVNNKSNFTHSAVYFDRIAAIFRKLRLTQESLQSQLLIPLITDQLWPLASIALTANAATNPQLIERCCRCIRFLIRCFRPAWLLQPIVNQIVPLYQQFPKHSSFLYLGSILVDEFANEQDKTTAQGLINMLNEFSMTTFKLLCDSQLRLHPDTIDDFFRLCTRTLQKCSNCFLTNNMLDNILNLTLASIQLDHREANNSVVKFVIELIDGKYSKELIDKILMERFGQRLMDAVVNATLFHLPTYLVAEMSDILWSLMQWNPDLVKLWLAHSLKTIPQQNNTTIMTATPEQLEEFYTNCIKSSSPKLIASSFRYLARLYR</sequence>
<keyword evidence="2" id="KW-1185">Reference proteome</keyword>
<dbReference type="Pfam" id="PF24140">
    <property type="entry name" value="TPR_TNPO3_IPO13_3rd"/>
    <property type="match status" value="1"/>
</dbReference>
<organism evidence="1">
    <name type="scientific">Oppiella nova</name>
    <dbReference type="NCBI Taxonomy" id="334625"/>
    <lineage>
        <taxon>Eukaryota</taxon>
        <taxon>Metazoa</taxon>
        <taxon>Ecdysozoa</taxon>
        <taxon>Arthropoda</taxon>
        <taxon>Chelicerata</taxon>
        <taxon>Arachnida</taxon>
        <taxon>Acari</taxon>
        <taxon>Acariformes</taxon>
        <taxon>Sarcoptiformes</taxon>
        <taxon>Oribatida</taxon>
        <taxon>Brachypylina</taxon>
        <taxon>Oppioidea</taxon>
        <taxon>Oppiidae</taxon>
        <taxon>Oppiella</taxon>
    </lineage>
</organism>
<name>A0A7R9QMY1_9ACAR</name>
<dbReference type="InterPro" id="IPR051345">
    <property type="entry name" value="Importin_beta-like_NTR"/>
</dbReference>
<dbReference type="SUPFAM" id="SSF48371">
    <property type="entry name" value="ARM repeat"/>
    <property type="match status" value="1"/>
</dbReference>
<gene>
    <name evidence="1" type="ORF">ONB1V03_LOCUS7694</name>
</gene>
<dbReference type="PANTHER" id="PTHR12363:SF42">
    <property type="entry name" value="TRANSPORTIN-3"/>
    <property type="match status" value="1"/>
</dbReference>
<dbReference type="InterPro" id="IPR057941">
    <property type="entry name" value="TPR_TNPO3_IPO13_2nd"/>
</dbReference>
<protein>
    <recommendedName>
        <fullName evidence="3">Transportin-3</fullName>
    </recommendedName>
</protein>
<dbReference type="GO" id="GO:0006606">
    <property type="term" value="P:protein import into nucleus"/>
    <property type="evidence" value="ECO:0007669"/>
    <property type="project" value="TreeGrafter"/>
</dbReference>
<dbReference type="EMBL" id="CAJPVJ010004026">
    <property type="protein sequence ID" value="CAG2168202.1"/>
    <property type="molecule type" value="Genomic_DNA"/>
</dbReference>
<dbReference type="InterPro" id="IPR016024">
    <property type="entry name" value="ARM-type_fold"/>
</dbReference>
<evidence type="ECO:0000313" key="1">
    <source>
        <dbReference type="EMBL" id="CAD7650222.1"/>
    </source>
</evidence>
<dbReference type="PANTHER" id="PTHR12363">
    <property type="entry name" value="TRANSPORTIN 3 AND IMPORTIN 13"/>
    <property type="match status" value="1"/>
</dbReference>
<dbReference type="InterPro" id="IPR011989">
    <property type="entry name" value="ARM-like"/>
</dbReference>
<dbReference type="Pfam" id="PF24138">
    <property type="entry name" value="TPR_TNPO3_IPO13_2nd"/>
    <property type="match status" value="1"/>
</dbReference>